<evidence type="ECO:0000259" key="2">
    <source>
        <dbReference type="Pfam" id="PF17289"/>
    </source>
</evidence>
<organism evidence="3 4">
    <name type="scientific">Acinetobacter vivianii</name>
    <dbReference type="NCBI Taxonomy" id="1776742"/>
    <lineage>
        <taxon>Bacteria</taxon>
        <taxon>Pseudomonadati</taxon>
        <taxon>Pseudomonadota</taxon>
        <taxon>Gammaproteobacteria</taxon>
        <taxon>Moraxellales</taxon>
        <taxon>Moraxellaceae</taxon>
        <taxon>Acinetobacter</taxon>
    </lineage>
</organism>
<protein>
    <recommendedName>
        <fullName evidence="2">Terminase large subunit gp17-like C-terminal domain-containing protein</fullName>
    </recommendedName>
</protein>
<reference evidence="3 4" key="1">
    <citation type="submission" date="2013-02" db="EMBL/GenBank/DDBJ databases">
        <title>The Genome Sequence of Acinetobacter sp. NIPH 758.</title>
        <authorList>
            <consortium name="The Broad Institute Genome Sequencing Platform"/>
            <consortium name="The Broad Institute Genome Sequencing Center for Infectious Disease"/>
            <person name="Cerqueira G."/>
            <person name="Feldgarden M."/>
            <person name="Courvalin P."/>
            <person name="Perichon B."/>
            <person name="Grillot-Courvalin C."/>
            <person name="Clermont D."/>
            <person name="Rocha E."/>
            <person name="Yoon E.-J."/>
            <person name="Nemec A."/>
            <person name="Walker B."/>
            <person name="Young S.K."/>
            <person name="Zeng Q."/>
            <person name="Gargeya S."/>
            <person name="Fitzgerald M."/>
            <person name="Haas B."/>
            <person name="Abouelleil A."/>
            <person name="Alvarado L."/>
            <person name="Arachchi H.M."/>
            <person name="Berlin A.M."/>
            <person name="Chapman S.B."/>
            <person name="Dewar J."/>
            <person name="Goldberg J."/>
            <person name="Griggs A."/>
            <person name="Gujja S."/>
            <person name="Hansen M."/>
            <person name="Howarth C."/>
            <person name="Imamovic A."/>
            <person name="Larimer J."/>
            <person name="McCowan C."/>
            <person name="Murphy C."/>
            <person name="Neiman D."/>
            <person name="Pearson M."/>
            <person name="Priest M."/>
            <person name="Roberts A."/>
            <person name="Saif S."/>
            <person name="Shea T."/>
            <person name="Sisk P."/>
            <person name="Sykes S."/>
            <person name="Wortman J."/>
            <person name="Nusbaum C."/>
            <person name="Birren B."/>
        </authorList>
    </citation>
    <scope>NUCLEOTIDE SEQUENCE [LARGE SCALE GENOMIC DNA]</scope>
    <source>
        <strain evidence="3 4">NIPH 758</strain>
    </source>
</reference>
<dbReference type="Pfam" id="PF17289">
    <property type="entry name" value="Terminase_6C"/>
    <property type="match status" value="1"/>
</dbReference>
<sequence>MIDAIQERYPDHEVAVYPDASGENRKSSNASETDLALLRKAGFKVHVNSRNPAVKDRINSMNGMLCNTLSERRLFVNVTKCPHFAKCLERQIYDDYGQPDKKSGFDHMNDAGTYPIAYLFPIDKKSAGMRRIRGMS</sequence>
<dbReference type="PATRIC" id="fig|1217712.3.peg.2597"/>
<dbReference type="AlphaFoldDB" id="N8UW38"/>
<evidence type="ECO:0000256" key="1">
    <source>
        <dbReference type="ARBA" id="ARBA00022612"/>
    </source>
</evidence>
<accession>N8UW38</accession>
<gene>
    <name evidence="3" type="ORF">F971_02702</name>
</gene>
<keyword evidence="1" id="KW-1188">Viral release from host cell</keyword>
<dbReference type="InterPro" id="IPR035421">
    <property type="entry name" value="Terminase_6C"/>
</dbReference>
<proteinExistence type="predicted"/>
<dbReference type="eggNOG" id="COG1783">
    <property type="taxonomic scope" value="Bacteria"/>
</dbReference>
<name>N8UW38_9GAMM</name>
<feature type="domain" description="Terminase large subunit gp17-like C-terminal" evidence="2">
    <location>
        <begin position="6"/>
        <end position="116"/>
    </location>
</feature>
<comment type="caution">
    <text evidence="3">The sequence shown here is derived from an EMBL/GenBank/DDBJ whole genome shotgun (WGS) entry which is preliminary data.</text>
</comment>
<evidence type="ECO:0000313" key="4">
    <source>
        <dbReference type="Proteomes" id="UP000013049"/>
    </source>
</evidence>
<dbReference type="HOGENOM" id="CLU_052644_2_0_6"/>
<dbReference type="EMBL" id="APPC01000018">
    <property type="protein sequence ID" value="ENU91610.1"/>
    <property type="molecule type" value="Genomic_DNA"/>
</dbReference>
<dbReference type="Proteomes" id="UP000013049">
    <property type="component" value="Unassembled WGS sequence"/>
</dbReference>
<dbReference type="Gene3D" id="3.30.420.280">
    <property type="match status" value="1"/>
</dbReference>
<evidence type="ECO:0000313" key="3">
    <source>
        <dbReference type="EMBL" id="ENU91610.1"/>
    </source>
</evidence>